<evidence type="ECO:0000313" key="1">
    <source>
        <dbReference type="EMBL" id="KOA20567.1"/>
    </source>
</evidence>
<evidence type="ECO:0000313" key="2">
    <source>
        <dbReference type="Proteomes" id="UP000037043"/>
    </source>
</evidence>
<sequence>MSINSVNGIYFIDGSCITDNELMNRVNAKITELKAQGKTIVSVSIGGTAPAIGAFIVIGTTA</sequence>
<protein>
    <submittedName>
        <fullName evidence="1">Uncharacterized protein</fullName>
    </submittedName>
</protein>
<dbReference type="EMBL" id="LHUR01000013">
    <property type="protein sequence ID" value="KOA20567.1"/>
    <property type="molecule type" value="Genomic_DNA"/>
</dbReference>
<dbReference type="STRING" id="36844.SAMN04488501_108160"/>
<comment type="caution">
    <text evidence="1">The sequence shown here is derived from an EMBL/GenBank/DDBJ whole genome shotgun (WGS) entry which is preliminary data.</text>
</comment>
<gene>
    <name evidence="1" type="ORF">CLHOM_11550</name>
</gene>
<dbReference type="PATRIC" id="fig|1121318.3.peg.1164"/>
<keyword evidence="2" id="KW-1185">Reference proteome</keyword>
<organism evidence="1 2">
    <name type="scientific">Clostridium homopropionicum DSM 5847</name>
    <dbReference type="NCBI Taxonomy" id="1121318"/>
    <lineage>
        <taxon>Bacteria</taxon>
        <taxon>Bacillati</taxon>
        <taxon>Bacillota</taxon>
        <taxon>Clostridia</taxon>
        <taxon>Eubacteriales</taxon>
        <taxon>Clostridiaceae</taxon>
        <taxon>Clostridium</taxon>
    </lineage>
</organism>
<dbReference type="AlphaFoldDB" id="A0A0L6ZC88"/>
<reference evidence="2" key="1">
    <citation type="submission" date="2015-08" db="EMBL/GenBank/DDBJ databases">
        <title>Genome sequence of the strict anaerobe Clostridium homopropionicum LuHBu1 (DSM 5847T).</title>
        <authorList>
            <person name="Poehlein A."/>
            <person name="Beck M."/>
            <person name="Schiel-Bengelsdorf B."/>
            <person name="Bengelsdorf F.R."/>
            <person name="Daniel R."/>
            <person name="Duerre P."/>
        </authorList>
    </citation>
    <scope>NUCLEOTIDE SEQUENCE [LARGE SCALE GENOMIC DNA]</scope>
    <source>
        <strain evidence="2">DSM 5847</strain>
    </source>
</reference>
<dbReference type="RefSeq" id="WP_052220733.1">
    <property type="nucleotide sequence ID" value="NZ_LHUR01000013.1"/>
</dbReference>
<accession>A0A0L6ZC88</accession>
<proteinExistence type="predicted"/>
<dbReference type="Proteomes" id="UP000037043">
    <property type="component" value="Unassembled WGS sequence"/>
</dbReference>
<name>A0A0L6ZC88_9CLOT</name>